<dbReference type="Proteomes" id="UP000245655">
    <property type="component" value="Unassembled WGS sequence"/>
</dbReference>
<comment type="caution">
    <text evidence="3">The sequence shown here is derived from an EMBL/GenBank/DDBJ whole genome shotgun (WGS) entry which is preliminary data.</text>
</comment>
<name>A0A2V1ZFE7_PSYIM</name>
<gene>
    <name evidence="3" type="ORF">C8D84_12313</name>
</gene>
<evidence type="ECO:0000313" key="4">
    <source>
        <dbReference type="Proteomes" id="UP000245655"/>
    </source>
</evidence>
<feature type="transmembrane region" description="Helical" evidence="2">
    <location>
        <begin position="138"/>
        <end position="160"/>
    </location>
</feature>
<evidence type="ECO:0000256" key="1">
    <source>
        <dbReference type="SAM" id="MobiDB-lite"/>
    </source>
</evidence>
<keyword evidence="2" id="KW-0472">Membrane</keyword>
<feature type="transmembrane region" description="Helical" evidence="2">
    <location>
        <begin position="58"/>
        <end position="76"/>
    </location>
</feature>
<sequence length="171" mass="19233">MSRKTTNLNKSKTHSGGEPLPKNHESAQPKLAQYVGYFAIGYTLASAIFMMIQTKLALNSQLVTVLSIIIGAYIAVRKFVKHQQRALNSGEINRLMFGGVAVVWLLTVIYFLAIWFWLFDAVNREVLLEMAIQQSLPLVSSLVMILVLTLVSARISLWAINRLLNPKRKTM</sequence>
<keyword evidence="2" id="KW-0812">Transmembrane</keyword>
<feature type="region of interest" description="Disordered" evidence="1">
    <location>
        <begin position="1"/>
        <end position="25"/>
    </location>
</feature>
<dbReference type="RefSeq" id="WP_109592727.1">
    <property type="nucleotide sequence ID" value="NZ_CAJGZY010000025.1"/>
</dbReference>
<dbReference type="NCBIfam" id="NF038216">
    <property type="entry name" value="ABZJ_00895_fam"/>
    <property type="match status" value="1"/>
</dbReference>
<organism evidence="3 4">
    <name type="scientific">Psychrobacter immobilis</name>
    <dbReference type="NCBI Taxonomy" id="498"/>
    <lineage>
        <taxon>Bacteria</taxon>
        <taxon>Pseudomonadati</taxon>
        <taxon>Pseudomonadota</taxon>
        <taxon>Gammaproteobacteria</taxon>
        <taxon>Moraxellales</taxon>
        <taxon>Moraxellaceae</taxon>
        <taxon>Psychrobacter</taxon>
    </lineage>
</organism>
<dbReference type="AlphaFoldDB" id="A0A2V1ZFE7"/>
<dbReference type="InterPro" id="IPR047730">
    <property type="entry name" value="ABZJ_00895-like"/>
</dbReference>
<reference evidence="3 4" key="1">
    <citation type="submission" date="2018-05" db="EMBL/GenBank/DDBJ databases">
        <title>Genomic Encyclopedia of Type Strains, Phase IV (KMG-IV): sequencing the most valuable type-strain genomes for metagenomic binning, comparative biology and taxonomic classification.</title>
        <authorList>
            <person name="Goeker M."/>
        </authorList>
    </citation>
    <scope>NUCLEOTIDE SEQUENCE [LARGE SCALE GENOMIC DNA]</scope>
    <source>
        <strain evidence="3 4">DSM 7229</strain>
    </source>
</reference>
<feature type="transmembrane region" description="Helical" evidence="2">
    <location>
        <begin position="31"/>
        <end position="52"/>
    </location>
</feature>
<feature type="compositionally biased region" description="Polar residues" evidence="1">
    <location>
        <begin position="1"/>
        <end position="10"/>
    </location>
</feature>
<proteinExistence type="predicted"/>
<feature type="transmembrane region" description="Helical" evidence="2">
    <location>
        <begin position="97"/>
        <end position="118"/>
    </location>
</feature>
<evidence type="ECO:0000256" key="2">
    <source>
        <dbReference type="SAM" id="Phobius"/>
    </source>
</evidence>
<dbReference type="EMBL" id="QGGM01000023">
    <property type="protein sequence ID" value="PWK05237.1"/>
    <property type="molecule type" value="Genomic_DNA"/>
</dbReference>
<dbReference type="GeneID" id="60256399"/>
<accession>A0A2V1ZFE7</accession>
<keyword evidence="4" id="KW-1185">Reference proteome</keyword>
<protein>
    <submittedName>
        <fullName evidence="3">Uncharacterized protein</fullName>
    </submittedName>
</protein>
<keyword evidence="2" id="KW-1133">Transmembrane helix</keyword>
<evidence type="ECO:0000313" key="3">
    <source>
        <dbReference type="EMBL" id="PWK05237.1"/>
    </source>
</evidence>